<reference evidence="1" key="1">
    <citation type="journal article" date="2014" name="Front. Microbiol.">
        <title>High frequency of phylogenetically diverse reductive dehalogenase-homologous genes in deep subseafloor sedimentary metagenomes.</title>
        <authorList>
            <person name="Kawai M."/>
            <person name="Futagami T."/>
            <person name="Toyoda A."/>
            <person name="Takaki Y."/>
            <person name="Nishi S."/>
            <person name="Hori S."/>
            <person name="Arai W."/>
            <person name="Tsubouchi T."/>
            <person name="Morono Y."/>
            <person name="Uchiyama I."/>
            <person name="Ito T."/>
            <person name="Fujiyama A."/>
            <person name="Inagaki F."/>
            <person name="Takami H."/>
        </authorList>
    </citation>
    <scope>NUCLEOTIDE SEQUENCE</scope>
    <source>
        <strain evidence="1">Expedition CK06-06</strain>
    </source>
</reference>
<comment type="caution">
    <text evidence="1">The sequence shown here is derived from an EMBL/GenBank/DDBJ whole genome shotgun (WGS) entry which is preliminary data.</text>
</comment>
<organism evidence="1">
    <name type="scientific">marine sediment metagenome</name>
    <dbReference type="NCBI Taxonomy" id="412755"/>
    <lineage>
        <taxon>unclassified sequences</taxon>
        <taxon>metagenomes</taxon>
        <taxon>ecological metagenomes</taxon>
    </lineage>
</organism>
<protein>
    <submittedName>
        <fullName evidence="1">Uncharacterized protein</fullName>
    </submittedName>
</protein>
<evidence type="ECO:0000313" key="1">
    <source>
        <dbReference type="EMBL" id="GAG04916.1"/>
    </source>
</evidence>
<dbReference type="AlphaFoldDB" id="X0VWM1"/>
<proteinExistence type="predicted"/>
<name>X0VWM1_9ZZZZ</name>
<accession>X0VWM1</accession>
<gene>
    <name evidence="1" type="ORF">S01H1_44123</name>
</gene>
<sequence>MSAVYGILTPSERIQNYDMQMAAVHWKRHGLPKIIEEYIEQNNITHVYGFFSRTADYIKIMKSVDWKQLNVRSNLQLSRTYSINFQGPGSPYKVVPQLLGELVYSFINSEFNQEYFYENPFHGQLVDFTSHI</sequence>
<dbReference type="EMBL" id="BARS01028135">
    <property type="protein sequence ID" value="GAG04916.1"/>
    <property type="molecule type" value="Genomic_DNA"/>
</dbReference>